<sequence>MSNTMQVTILRALLAVAVASCFGFKSTYAGYLDVATKIAANKELCLVEPIKKEVYTHIAIHAFDVQQEKGVAISIKEEGGDKPIYEESNLIKHLSVSFTAIHGISVICCIKAPDYDIYVGVAIKSGADARDYSIIAKSSHLDPVDAHLQNAIDEFSAFHKAQISGSRSMDRTSKKAADAYYMLTKFSIANSVFVVISTICFILYFRSFFISKKVM</sequence>
<evidence type="ECO:0000313" key="4">
    <source>
        <dbReference type="EMBL" id="AFY09907.1"/>
    </source>
</evidence>
<feature type="chain" id="PRO_5004488599" evidence="2">
    <location>
        <begin position="20"/>
        <end position="215"/>
    </location>
</feature>
<organism evidence="4">
    <name type="scientific">Babesia sp. BQ1/Lintan</name>
    <dbReference type="NCBI Taxonomy" id="669259"/>
    <lineage>
        <taxon>Eukaryota</taxon>
        <taxon>Sar</taxon>
        <taxon>Alveolata</taxon>
        <taxon>Apicomplexa</taxon>
        <taxon>Aconoidasida</taxon>
        <taxon>Piroplasmida</taxon>
        <taxon>Babesiidae</taxon>
        <taxon>Babesia</taxon>
    </lineage>
</organism>
<dbReference type="SMART" id="SM01190">
    <property type="entry name" value="EMP24_GP25L"/>
    <property type="match status" value="1"/>
</dbReference>
<feature type="domain" description="GOLD" evidence="3">
    <location>
        <begin position="33"/>
        <end position="210"/>
    </location>
</feature>
<evidence type="ECO:0000259" key="3">
    <source>
        <dbReference type="SMART" id="SM01190"/>
    </source>
</evidence>
<dbReference type="AlphaFoldDB" id="R9QQZ4"/>
<evidence type="ECO:0000256" key="1">
    <source>
        <dbReference type="SAM" id="Phobius"/>
    </source>
</evidence>
<feature type="signal peptide" evidence="2">
    <location>
        <begin position="1"/>
        <end position="19"/>
    </location>
</feature>
<keyword evidence="1" id="KW-0472">Membrane</keyword>
<dbReference type="InterPro" id="IPR009038">
    <property type="entry name" value="GOLD_dom"/>
</dbReference>
<keyword evidence="1" id="KW-1133">Transmembrane helix</keyword>
<keyword evidence="2" id="KW-0732">Signal</keyword>
<keyword evidence="1" id="KW-0812">Transmembrane</keyword>
<dbReference type="EMBL" id="JX091080">
    <property type="protein sequence ID" value="AFY09907.1"/>
    <property type="molecule type" value="mRNA"/>
</dbReference>
<evidence type="ECO:0000256" key="2">
    <source>
        <dbReference type="SAM" id="SignalP"/>
    </source>
</evidence>
<accession>R9QQZ4</accession>
<reference evidence="4" key="1">
    <citation type="submission" date="2012-05" db="EMBL/GenBank/DDBJ databases">
        <title>cDNA expression library construction of Babesia motasi and immunoscreening.</title>
        <authorList>
            <person name="Guan G."/>
            <person name="Luo J."/>
            <person name="Yin H."/>
            <person name="Liu Z."/>
            <person name="Wang J."/>
        </authorList>
    </citation>
    <scope>NUCLEOTIDE SEQUENCE</scope>
    <source>
        <strain evidence="4">BQ1/Lintan</strain>
    </source>
</reference>
<protein>
    <submittedName>
        <fullName evidence="4">Membrane protein</fullName>
    </submittedName>
</protein>
<name>R9QQZ4_9APIC</name>
<feature type="transmembrane region" description="Helical" evidence="1">
    <location>
        <begin position="179"/>
        <end position="205"/>
    </location>
</feature>
<proteinExistence type="evidence at transcript level"/>
<dbReference type="Pfam" id="PF01105">
    <property type="entry name" value="EMP24_GP25L"/>
    <property type="match status" value="1"/>
</dbReference>